<sequence>MRNIFLVIITILSTQSLFSQINEIGLFAGGSNFIGDVGSTQYLAPNNTAFGVVYKWNKHTRYAFRASLLYATLEGNDYKSDINARLKRDFSFTNNIFEASAGVEFNFVPYDLHKMNKQFTPYMYSGLSYFTYENLYFDYQSNVALQYSGSRKNSIAIPMVLGVKGSIARNWILGIEAGARYTFTNNLDGSFPEPTQYKFGNLNSDDWYVFTGITLTFTFGEKPCFCAD</sequence>
<dbReference type="InterPro" id="IPR045743">
    <property type="entry name" value="DUF6089"/>
</dbReference>
<evidence type="ECO:0000313" key="3">
    <source>
        <dbReference type="Proteomes" id="UP000005938"/>
    </source>
</evidence>
<gene>
    <name evidence="2" type="ORF">W5A_03989</name>
</gene>
<comment type="caution">
    <text evidence="2">The sequence shown here is derived from an EMBL/GenBank/DDBJ whole genome shotgun (WGS) entry which is preliminary data.</text>
</comment>
<dbReference type="OrthoDB" id="654178at2"/>
<keyword evidence="3" id="KW-1185">Reference proteome</keyword>
<proteinExistence type="predicted"/>
<dbReference type="SUPFAM" id="SSF56925">
    <property type="entry name" value="OMPA-like"/>
    <property type="match status" value="1"/>
</dbReference>
<protein>
    <recommendedName>
        <fullName evidence="1">DUF6089 domain-containing protein</fullName>
    </recommendedName>
</protein>
<name>I0WI58_9FLAO</name>
<dbReference type="eggNOG" id="COG3637">
    <property type="taxonomic scope" value="Bacteria"/>
</dbReference>
<dbReference type="EMBL" id="AJJU01000003">
    <property type="protein sequence ID" value="EID76074.1"/>
    <property type="molecule type" value="Genomic_DNA"/>
</dbReference>
<evidence type="ECO:0000259" key="1">
    <source>
        <dbReference type="Pfam" id="PF19573"/>
    </source>
</evidence>
<dbReference type="Proteomes" id="UP000005938">
    <property type="component" value="Unassembled WGS sequence"/>
</dbReference>
<dbReference type="InterPro" id="IPR011250">
    <property type="entry name" value="OMP/PagP_B-barrel"/>
</dbReference>
<feature type="domain" description="DUF6089" evidence="1">
    <location>
        <begin position="3"/>
        <end position="227"/>
    </location>
</feature>
<dbReference type="STRING" id="946077.W5A_03989"/>
<evidence type="ECO:0000313" key="2">
    <source>
        <dbReference type="EMBL" id="EID76074.1"/>
    </source>
</evidence>
<organism evidence="2 3">
    <name type="scientific">Imtechella halotolerans K1</name>
    <dbReference type="NCBI Taxonomy" id="946077"/>
    <lineage>
        <taxon>Bacteria</taxon>
        <taxon>Pseudomonadati</taxon>
        <taxon>Bacteroidota</taxon>
        <taxon>Flavobacteriia</taxon>
        <taxon>Flavobacteriales</taxon>
        <taxon>Flavobacteriaceae</taxon>
        <taxon>Imtechella</taxon>
    </lineage>
</organism>
<reference evidence="2 3" key="1">
    <citation type="journal article" date="2012" name="J. Bacteriol.">
        <title>Genome Sequence of the Halotolerant Bacterium Imtechella halotolerans K1T.</title>
        <authorList>
            <person name="Kumar S."/>
            <person name="Vikram S."/>
            <person name="Subramanian S."/>
            <person name="Raghava G.P."/>
            <person name="Pinnaka A.K."/>
        </authorList>
    </citation>
    <scope>NUCLEOTIDE SEQUENCE [LARGE SCALE GENOMIC DNA]</scope>
    <source>
        <strain evidence="2 3">K1</strain>
    </source>
</reference>
<dbReference type="RefSeq" id="WP_008237681.1">
    <property type="nucleotide sequence ID" value="NZ_AJJU01000003.1"/>
</dbReference>
<dbReference type="PATRIC" id="fig|946077.3.peg.811"/>
<accession>I0WI58</accession>
<dbReference type="Pfam" id="PF19573">
    <property type="entry name" value="DUF6089"/>
    <property type="match status" value="1"/>
</dbReference>
<dbReference type="AlphaFoldDB" id="I0WI58"/>